<keyword evidence="2" id="KW-0929">Antimicrobial</keyword>
<dbReference type="Proteomes" id="UP001055439">
    <property type="component" value="Chromosome 6"/>
</dbReference>
<dbReference type="InterPro" id="IPR010851">
    <property type="entry name" value="DEFL"/>
</dbReference>
<sequence length="79" mass="8675">MASRYSTMMLALLLACLVMTAQSTKYSLHLDRVCDFRGTCKTVADCAPICKAARHDPTRTICLPDPNGGDSFICCCRLQ</sequence>
<reference evidence="6" key="1">
    <citation type="submission" date="2022-05" db="EMBL/GenBank/DDBJ databases">
        <title>The Musa troglodytarum L. genome provides insights into the mechanism of non-climacteric behaviour and enrichment of carotenoids.</title>
        <authorList>
            <person name="Wang J."/>
        </authorList>
    </citation>
    <scope>NUCLEOTIDE SEQUENCE</scope>
    <source>
        <tissue evidence="6">Leaf</tissue>
    </source>
</reference>
<evidence type="ECO:0000313" key="7">
    <source>
        <dbReference type="Proteomes" id="UP001055439"/>
    </source>
</evidence>
<protein>
    <submittedName>
        <fullName evidence="6">Uncharacterized protein</fullName>
    </submittedName>
</protein>
<dbReference type="AlphaFoldDB" id="A0A9E7KCC9"/>
<dbReference type="GO" id="GO:0050832">
    <property type="term" value="P:defense response to fungus"/>
    <property type="evidence" value="ECO:0007669"/>
    <property type="project" value="UniProtKB-KW"/>
</dbReference>
<comment type="similarity">
    <text evidence="1">Belongs to the DEFL family.</text>
</comment>
<keyword evidence="3" id="KW-0295">Fungicide</keyword>
<feature type="signal peptide" evidence="5">
    <location>
        <begin position="1"/>
        <end position="23"/>
    </location>
</feature>
<dbReference type="PANTHER" id="PTHR48224">
    <property type="entry name" value="DEFENSIN-LIKE PROTEIN 270-RELATED"/>
    <property type="match status" value="1"/>
</dbReference>
<evidence type="ECO:0000256" key="1">
    <source>
        <dbReference type="ARBA" id="ARBA00006722"/>
    </source>
</evidence>
<dbReference type="PANTHER" id="PTHR48224:SF1">
    <property type="entry name" value="DEFENSIN-LIKE PROTEIN 270"/>
    <property type="match status" value="1"/>
</dbReference>
<evidence type="ECO:0000313" key="6">
    <source>
        <dbReference type="EMBL" id="URE11899.1"/>
    </source>
</evidence>
<keyword evidence="5" id="KW-0732">Signal</keyword>
<feature type="chain" id="PRO_5039337660" evidence="5">
    <location>
        <begin position="24"/>
        <end position="79"/>
    </location>
</feature>
<name>A0A9E7KCC9_9LILI</name>
<proteinExistence type="inferred from homology"/>
<evidence type="ECO:0000256" key="4">
    <source>
        <dbReference type="ARBA" id="ARBA00022821"/>
    </source>
</evidence>
<evidence type="ECO:0000256" key="2">
    <source>
        <dbReference type="ARBA" id="ARBA00022529"/>
    </source>
</evidence>
<dbReference type="GO" id="GO:0031640">
    <property type="term" value="P:killing of cells of another organism"/>
    <property type="evidence" value="ECO:0007669"/>
    <property type="project" value="UniProtKB-KW"/>
</dbReference>
<gene>
    <name evidence="6" type="ORF">MUK42_21642</name>
</gene>
<dbReference type="EMBL" id="CP097508">
    <property type="protein sequence ID" value="URE11899.1"/>
    <property type="molecule type" value="Genomic_DNA"/>
</dbReference>
<dbReference type="Pfam" id="PF25052">
    <property type="entry name" value="AtDEF-like"/>
    <property type="match status" value="1"/>
</dbReference>
<accession>A0A9E7KCC9</accession>
<evidence type="ECO:0000256" key="5">
    <source>
        <dbReference type="SAM" id="SignalP"/>
    </source>
</evidence>
<organism evidence="6 7">
    <name type="scientific">Musa troglodytarum</name>
    <name type="common">fe'i banana</name>
    <dbReference type="NCBI Taxonomy" id="320322"/>
    <lineage>
        <taxon>Eukaryota</taxon>
        <taxon>Viridiplantae</taxon>
        <taxon>Streptophyta</taxon>
        <taxon>Embryophyta</taxon>
        <taxon>Tracheophyta</taxon>
        <taxon>Spermatophyta</taxon>
        <taxon>Magnoliopsida</taxon>
        <taxon>Liliopsida</taxon>
        <taxon>Zingiberales</taxon>
        <taxon>Musaceae</taxon>
        <taxon>Musa</taxon>
    </lineage>
</organism>
<evidence type="ECO:0000256" key="3">
    <source>
        <dbReference type="ARBA" id="ARBA00022577"/>
    </source>
</evidence>
<keyword evidence="4" id="KW-0611">Plant defense</keyword>
<keyword evidence="7" id="KW-1185">Reference proteome</keyword>
<dbReference type="PROSITE" id="PS51257">
    <property type="entry name" value="PROKAR_LIPOPROTEIN"/>
    <property type="match status" value="1"/>
</dbReference>